<evidence type="ECO:0000313" key="1">
    <source>
        <dbReference type="EMBL" id="EGG24264.1"/>
    </source>
</evidence>
<dbReference type="AlphaFoldDB" id="F4PIX8"/>
<dbReference type="GeneID" id="14876026"/>
<keyword evidence="2" id="KW-1185">Reference proteome</keyword>
<proteinExistence type="predicted"/>
<dbReference type="PANTHER" id="PTHR43558:SF6">
    <property type="entry name" value="REDUCTASE, PUTATIVE (AFU_ORTHOLOGUE AFUA_3G10540)-RELATED"/>
    <property type="match status" value="1"/>
</dbReference>
<gene>
    <name evidence="1" type="ORF">DFA_06414</name>
</gene>
<dbReference type="OrthoDB" id="539213at2759"/>
<dbReference type="PANTHER" id="PTHR43558">
    <property type="entry name" value="REDUCTASE, PUTATIVE (AFU_ORTHOLOGUE AFUA_3G10540)-RELATED"/>
    <property type="match status" value="1"/>
</dbReference>
<reference evidence="2" key="1">
    <citation type="journal article" date="2011" name="Genome Res.">
        <title>Phylogeny-wide analysis of social amoeba genomes highlights ancient origins for complex intercellular communication.</title>
        <authorList>
            <person name="Heidel A.J."/>
            <person name="Lawal H.M."/>
            <person name="Felder M."/>
            <person name="Schilde C."/>
            <person name="Helps N.R."/>
            <person name="Tunggal B."/>
            <person name="Rivero F."/>
            <person name="John U."/>
            <person name="Schleicher M."/>
            <person name="Eichinger L."/>
            <person name="Platzer M."/>
            <person name="Noegel A.A."/>
            <person name="Schaap P."/>
            <person name="Gloeckner G."/>
        </authorList>
    </citation>
    <scope>NUCLEOTIDE SEQUENCE [LARGE SCALE GENOMIC DNA]</scope>
    <source>
        <strain evidence="2">SH3</strain>
    </source>
</reference>
<dbReference type="InterPro" id="IPR053354">
    <property type="entry name" value="MGDG_epimerase"/>
</dbReference>
<protein>
    <submittedName>
        <fullName evidence="1">Uncharacterized protein</fullName>
    </submittedName>
</protein>
<name>F4PIX8_CACFS</name>
<organism evidence="1 2">
    <name type="scientific">Cavenderia fasciculata</name>
    <name type="common">Slime mold</name>
    <name type="synonym">Dictyostelium fasciculatum</name>
    <dbReference type="NCBI Taxonomy" id="261658"/>
    <lineage>
        <taxon>Eukaryota</taxon>
        <taxon>Amoebozoa</taxon>
        <taxon>Evosea</taxon>
        <taxon>Eumycetozoa</taxon>
        <taxon>Dictyostelia</taxon>
        <taxon>Acytosteliales</taxon>
        <taxon>Cavenderiaceae</taxon>
        <taxon>Cavenderia</taxon>
    </lineage>
</organism>
<accession>F4PIX8</accession>
<dbReference type="KEGG" id="dfa:DFA_06414"/>
<sequence length="813" mass="94855">MWSEDHLKECEEIDEMKGIWNSIKGLAKEINRFHIPQTTSIFFYDRMITEMIGYIDQIESKEGKYYPSYSYDIIKKINLETETTLFSILFSYIDRDKISVVRDMIIQRLIARNSRSTDKLIEQAYEMHFIVRRQQQQLKKYYAQSSNDKDYGKLNMPIVPLINVYKKDGYVSDDITFINHNHARYICPTRELFKMSIDKHLISIKCDGLLDNIKWSDNNGTEVWLAGGCPFSALDRKWIGWLSRYKHFCEVRRLVSKFSLPMMINNTINRLLRPFIDPLSGIDMLPTRSEGSMPDYTRDKRVEVHTVRDYDFFIICKNVSDGQRKVVELTKQIHDYLVKLGHTDITIKRTCNTFTIGPFTIILPLFHSLEELLVGFDLDCCCVAYNGQDVYVHPRALQSYATRTNCVPHLPTTIRSSVPHERIAKYKTRGIKPQYIYIHCKHIFCRSIKRMPSSHPTREEPMPLCYSDSNLCQQMENISISQLEHKLGNGTNVDIGSIESLWNYCVWASLQTVSLLCMTSHHHKHCSECAQPLGKSAQLGRCRYCKTAPATLKKIPLTEPKTIVLCGRNFDQFLNRFEFQGMVVFVTLYPYTLYRQLYQMFEAQQISMTSCAIIAMDDFNNSQFQHLASYLTIDPIPAVPGNKEGDSDGEHQPLFLGQIINLLFEENRFKDYYLDNSGNTKYLESYTQLEIYNMDIEEEIKTNSYSYTEEYISQFITLEEEEEERQPNKKKQKFLPNLDLCTVIKQDFQAYSSFIKLLQSLQFNEDYSFYQYSFIDGLKQSNHPDLSNLFNDDDPNGDGIPQSSHTLCKLKNF</sequence>
<dbReference type="RefSeq" id="XP_004362115.1">
    <property type="nucleotide sequence ID" value="XM_004362058.1"/>
</dbReference>
<dbReference type="EMBL" id="GL883007">
    <property type="protein sequence ID" value="EGG24264.1"/>
    <property type="molecule type" value="Genomic_DNA"/>
</dbReference>
<evidence type="ECO:0000313" key="2">
    <source>
        <dbReference type="Proteomes" id="UP000007797"/>
    </source>
</evidence>
<dbReference type="Proteomes" id="UP000007797">
    <property type="component" value="Unassembled WGS sequence"/>
</dbReference>